<dbReference type="SMART" id="SM00494">
    <property type="entry name" value="ChtBD2"/>
    <property type="match status" value="1"/>
</dbReference>
<dbReference type="GO" id="GO:0008061">
    <property type="term" value="F:chitin binding"/>
    <property type="evidence" value="ECO:0007669"/>
    <property type="project" value="UniProtKB-KW"/>
</dbReference>
<keyword evidence="12" id="KW-1185">Reference proteome</keyword>
<keyword evidence="3 6" id="KW-0378">Hydrolase</keyword>
<evidence type="ECO:0000256" key="4">
    <source>
        <dbReference type="ARBA" id="ARBA00023157"/>
    </source>
</evidence>
<dbReference type="PROSITE" id="PS50940">
    <property type="entry name" value="CHIT_BIND_II"/>
    <property type="match status" value="1"/>
</dbReference>
<organism evidence="11 12">
    <name type="scientific">Steinernema hermaphroditum</name>
    <dbReference type="NCBI Taxonomy" id="289476"/>
    <lineage>
        <taxon>Eukaryota</taxon>
        <taxon>Metazoa</taxon>
        <taxon>Ecdysozoa</taxon>
        <taxon>Nematoda</taxon>
        <taxon>Chromadorea</taxon>
        <taxon>Rhabditida</taxon>
        <taxon>Tylenchina</taxon>
        <taxon>Panagrolaimomorpha</taxon>
        <taxon>Strongyloidoidea</taxon>
        <taxon>Steinernematidae</taxon>
        <taxon>Steinernema</taxon>
    </lineage>
</organism>
<evidence type="ECO:0008006" key="13">
    <source>
        <dbReference type="Google" id="ProtNLM"/>
    </source>
</evidence>
<evidence type="ECO:0000256" key="7">
    <source>
        <dbReference type="SAM" id="MobiDB-lite"/>
    </source>
</evidence>
<dbReference type="SMART" id="SM00636">
    <property type="entry name" value="Glyco_18"/>
    <property type="match status" value="1"/>
</dbReference>
<dbReference type="GO" id="GO:0005975">
    <property type="term" value="P:carbohydrate metabolic process"/>
    <property type="evidence" value="ECO:0007669"/>
    <property type="project" value="InterPro"/>
</dbReference>
<comment type="caution">
    <text evidence="11">The sequence shown here is derived from an EMBL/GenBank/DDBJ whole genome shotgun (WGS) entry which is preliminary data.</text>
</comment>
<name>A0AA39LRK1_9BILA</name>
<evidence type="ECO:0000256" key="5">
    <source>
        <dbReference type="ARBA" id="ARBA00023295"/>
    </source>
</evidence>
<dbReference type="InterPro" id="IPR001579">
    <property type="entry name" value="Glyco_hydro_18_chit_AS"/>
</dbReference>
<dbReference type="PROSITE" id="PS51910">
    <property type="entry name" value="GH18_2"/>
    <property type="match status" value="1"/>
</dbReference>
<dbReference type="InterPro" id="IPR002557">
    <property type="entry name" value="Chitin-bd_dom"/>
</dbReference>
<keyword evidence="5 6" id="KW-0326">Glycosidase</keyword>
<dbReference type="InterPro" id="IPR050314">
    <property type="entry name" value="Glycosyl_Hydrlase_18"/>
</dbReference>
<dbReference type="PANTHER" id="PTHR11177:SF400">
    <property type="entry name" value="ENDOCHITINASE-RELATED"/>
    <property type="match status" value="1"/>
</dbReference>
<evidence type="ECO:0000256" key="2">
    <source>
        <dbReference type="ARBA" id="ARBA00022669"/>
    </source>
</evidence>
<feature type="domain" description="Chitin-binding type-2" evidence="9">
    <location>
        <begin position="424"/>
        <end position="478"/>
    </location>
</feature>
<dbReference type="SUPFAM" id="SSF51445">
    <property type="entry name" value="(Trans)glycosidases"/>
    <property type="match status" value="1"/>
</dbReference>
<dbReference type="Gene3D" id="3.10.50.10">
    <property type="match status" value="1"/>
</dbReference>
<dbReference type="Gene3D" id="2.170.140.10">
    <property type="entry name" value="Chitin binding domain"/>
    <property type="match status" value="1"/>
</dbReference>
<dbReference type="AlphaFoldDB" id="A0AA39LRK1"/>
<dbReference type="SUPFAM" id="SSF57625">
    <property type="entry name" value="Invertebrate chitin-binding proteins"/>
    <property type="match status" value="1"/>
</dbReference>
<dbReference type="InterPro" id="IPR017853">
    <property type="entry name" value="GH"/>
</dbReference>
<dbReference type="InterPro" id="IPR036508">
    <property type="entry name" value="Chitin-bd_dom_sf"/>
</dbReference>
<dbReference type="GO" id="GO:0004568">
    <property type="term" value="F:chitinase activity"/>
    <property type="evidence" value="ECO:0007669"/>
    <property type="project" value="TreeGrafter"/>
</dbReference>
<protein>
    <recommendedName>
        <fullName evidence="13">Chitinase</fullName>
    </recommendedName>
</protein>
<evidence type="ECO:0000256" key="3">
    <source>
        <dbReference type="ARBA" id="ARBA00022801"/>
    </source>
</evidence>
<feature type="chain" id="PRO_5041455298" description="Chitinase" evidence="8">
    <location>
        <begin position="23"/>
        <end position="478"/>
    </location>
</feature>
<feature type="signal peptide" evidence="8">
    <location>
        <begin position="1"/>
        <end position="22"/>
    </location>
</feature>
<dbReference type="PROSITE" id="PS01095">
    <property type="entry name" value="GH18_1"/>
    <property type="match status" value="1"/>
</dbReference>
<dbReference type="InterPro" id="IPR029070">
    <property type="entry name" value="Chitinase_insertion_sf"/>
</dbReference>
<keyword evidence="4" id="KW-1015">Disulfide bond</keyword>
<dbReference type="GO" id="GO:0005576">
    <property type="term" value="C:extracellular region"/>
    <property type="evidence" value="ECO:0007669"/>
    <property type="project" value="InterPro"/>
</dbReference>
<keyword evidence="2" id="KW-0147">Chitin-binding</keyword>
<evidence type="ECO:0000313" key="11">
    <source>
        <dbReference type="EMBL" id="KAK0406775.1"/>
    </source>
</evidence>
<dbReference type="FunFam" id="3.10.50.10:FF:000001">
    <property type="entry name" value="Chitinase 3-like 1"/>
    <property type="match status" value="1"/>
</dbReference>
<sequence length="478" mass="52868">MGLHPVTLLATLVVLSVPSTYAANYVRGCYFTNWAQYRPGVGKYTPKDYSPGLCTHILYAFGWINAQTYKVEKREWNDEVLYKGLNEMKEKDRGLKTLLSIGGATFPNDLFRTLAGNSQLRKTFINSAIEWADQYGFDGIDLDWEFPTAGDKANFAVLIKEMKSSFAAHAKKSGKPQLLLTAAVTANTQTADAGYDYPKLVNEFDYIFLMAYDFHGSWEQQTGVNAPLRAKQGDPFSLEVIAFHYAERGFAKNKIVIGIGTYGRGWTLSSTSNAGLQAPTSGTSKEFPFTRAGGLAAYYELCPLLKQGAKRHWDDLSQTPYLVYGNQWFTYDDKESVGIKLDWLMKNGFGGAFTWNLDQDDFSGVCGEKYPLHNVIVKKLTGKAPPVVPTKSTPKPAPTTTVRGSRSTSRSTQKPALTNKPTGPFSCSADGFFSDPASCESYYRCVNGVAHHFDCPYGLQFNPTAQVCDWPTNVNCGV</sequence>
<gene>
    <name evidence="11" type="ORF">QR680_018798</name>
</gene>
<reference evidence="11" key="1">
    <citation type="submission" date="2023-06" db="EMBL/GenBank/DDBJ databases">
        <title>Genomic analysis of the entomopathogenic nematode Steinernema hermaphroditum.</title>
        <authorList>
            <person name="Schwarz E.M."/>
            <person name="Heppert J.K."/>
            <person name="Baniya A."/>
            <person name="Schwartz H.T."/>
            <person name="Tan C.-H."/>
            <person name="Antoshechkin I."/>
            <person name="Sternberg P.W."/>
            <person name="Goodrich-Blair H."/>
            <person name="Dillman A.R."/>
        </authorList>
    </citation>
    <scope>NUCLEOTIDE SEQUENCE</scope>
    <source>
        <strain evidence="11">PS9179</strain>
        <tissue evidence="11">Whole animal</tissue>
    </source>
</reference>
<dbReference type="Proteomes" id="UP001175271">
    <property type="component" value="Unassembled WGS sequence"/>
</dbReference>
<evidence type="ECO:0000256" key="8">
    <source>
        <dbReference type="SAM" id="SignalP"/>
    </source>
</evidence>
<evidence type="ECO:0000256" key="6">
    <source>
        <dbReference type="RuleBase" id="RU000489"/>
    </source>
</evidence>
<keyword evidence="8" id="KW-0732">Signal</keyword>
<dbReference type="PANTHER" id="PTHR11177">
    <property type="entry name" value="CHITINASE"/>
    <property type="match status" value="1"/>
</dbReference>
<feature type="domain" description="GH18" evidence="10">
    <location>
        <begin position="25"/>
        <end position="383"/>
    </location>
</feature>
<evidence type="ECO:0000313" key="12">
    <source>
        <dbReference type="Proteomes" id="UP001175271"/>
    </source>
</evidence>
<evidence type="ECO:0000259" key="9">
    <source>
        <dbReference type="PROSITE" id="PS50940"/>
    </source>
</evidence>
<feature type="compositionally biased region" description="Low complexity" evidence="7">
    <location>
        <begin position="385"/>
        <end position="412"/>
    </location>
</feature>
<comment type="similarity">
    <text evidence="1">Belongs to the glycosyl hydrolase 18 family. Chitinase class II subfamily.</text>
</comment>
<dbReference type="GO" id="GO:0006032">
    <property type="term" value="P:chitin catabolic process"/>
    <property type="evidence" value="ECO:0007669"/>
    <property type="project" value="TreeGrafter"/>
</dbReference>
<dbReference type="Gene3D" id="3.20.20.80">
    <property type="entry name" value="Glycosidases"/>
    <property type="match status" value="1"/>
</dbReference>
<feature type="region of interest" description="Disordered" evidence="7">
    <location>
        <begin position="385"/>
        <end position="422"/>
    </location>
</feature>
<dbReference type="SUPFAM" id="SSF54556">
    <property type="entry name" value="Chitinase insertion domain"/>
    <property type="match status" value="1"/>
</dbReference>
<dbReference type="InterPro" id="IPR001223">
    <property type="entry name" value="Glyco_hydro18_cat"/>
</dbReference>
<dbReference type="Pfam" id="PF01607">
    <property type="entry name" value="CBM_14"/>
    <property type="match status" value="1"/>
</dbReference>
<evidence type="ECO:0000259" key="10">
    <source>
        <dbReference type="PROSITE" id="PS51910"/>
    </source>
</evidence>
<proteinExistence type="inferred from homology"/>
<dbReference type="EMBL" id="JAUCMV010000004">
    <property type="protein sequence ID" value="KAK0406775.1"/>
    <property type="molecule type" value="Genomic_DNA"/>
</dbReference>
<dbReference type="InterPro" id="IPR011583">
    <property type="entry name" value="Chitinase_II/V-like_cat"/>
</dbReference>
<evidence type="ECO:0000256" key="1">
    <source>
        <dbReference type="ARBA" id="ARBA00009121"/>
    </source>
</evidence>
<accession>A0AA39LRK1</accession>
<dbReference type="Pfam" id="PF00704">
    <property type="entry name" value="Glyco_hydro_18"/>
    <property type="match status" value="1"/>
</dbReference>